<dbReference type="EMBL" id="MUGO01000009">
    <property type="protein sequence ID" value="PQA94830.1"/>
    <property type="molecule type" value="Genomic_DNA"/>
</dbReference>
<protein>
    <submittedName>
        <fullName evidence="4">RNA-binding transcriptional accessory protein</fullName>
    </submittedName>
</protein>
<dbReference type="Pfam" id="PF17674">
    <property type="entry name" value="HHH_9"/>
    <property type="match status" value="1"/>
</dbReference>
<dbReference type="Pfam" id="PF22706">
    <property type="entry name" value="Tex_central_region"/>
    <property type="match status" value="1"/>
</dbReference>
<dbReference type="SMART" id="SM00732">
    <property type="entry name" value="YqgFc"/>
    <property type="match status" value="1"/>
</dbReference>
<organism evidence="5 6">
    <name type="scientific">Chryseobacterium piscicola</name>
    <dbReference type="NCBI Taxonomy" id="551459"/>
    <lineage>
        <taxon>Bacteria</taxon>
        <taxon>Pseudomonadati</taxon>
        <taxon>Bacteroidota</taxon>
        <taxon>Flavobacteriia</taxon>
        <taxon>Flavobacteriales</taxon>
        <taxon>Weeksellaceae</taxon>
        <taxon>Chryseobacterium group</taxon>
        <taxon>Chryseobacterium</taxon>
    </lineage>
</organism>
<dbReference type="GO" id="GO:0006281">
    <property type="term" value="P:DNA repair"/>
    <property type="evidence" value="ECO:0007669"/>
    <property type="project" value="UniProtKB-KW"/>
</dbReference>
<reference evidence="4 7" key="1">
    <citation type="submission" date="2016-11" db="EMBL/GenBank/DDBJ databases">
        <title>Whole genomes of Flavobacteriaceae.</title>
        <authorList>
            <person name="Stine C."/>
            <person name="Li C."/>
            <person name="Tadesse D."/>
        </authorList>
    </citation>
    <scope>NUCLEOTIDE SEQUENCE [LARGE SCALE GENOMIC DNA]</scope>
    <source>
        <strain evidence="4 7">DSM 21068</strain>
    </source>
</reference>
<dbReference type="InterPro" id="IPR023319">
    <property type="entry name" value="Tex-like_HTH_dom_sf"/>
</dbReference>
<dbReference type="FunFam" id="2.40.50.140:FF:000051">
    <property type="entry name" value="RNA-binding transcriptional accessory protein"/>
    <property type="match status" value="1"/>
</dbReference>
<dbReference type="FunFam" id="1.10.150.310:FF:000001">
    <property type="entry name" value="RNA-binding transcriptional accessory protein"/>
    <property type="match status" value="1"/>
</dbReference>
<dbReference type="InterPro" id="IPR037027">
    <property type="entry name" value="YqgF/RNaseH-like_dom_sf"/>
</dbReference>
<dbReference type="SMART" id="SM00316">
    <property type="entry name" value="S1"/>
    <property type="match status" value="1"/>
</dbReference>
<dbReference type="SUPFAM" id="SSF53098">
    <property type="entry name" value="Ribonuclease H-like"/>
    <property type="match status" value="1"/>
</dbReference>
<evidence type="ECO:0000259" key="3">
    <source>
        <dbReference type="PROSITE" id="PS50126"/>
    </source>
</evidence>
<evidence type="ECO:0000313" key="7">
    <source>
        <dbReference type="Proteomes" id="UP000238314"/>
    </source>
</evidence>
<dbReference type="Gene3D" id="1.10.3500.10">
    <property type="entry name" value="Tex N-terminal region-like"/>
    <property type="match status" value="1"/>
</dbReference>
<keyword evidence="2" id="KW-0234">DNA repair</keyword>
<dbReference type="Gene3D" id="2.40.50.140">
    <property type="entry name" value="Nucleic acid-binding proteins"/>
    <property type="match status" value="1"/>
</dbReference>
<name>A0A1N7LZ79_9FLAO</name>
<dbReference type="GO" id="GO:0003735">
    <property type="term" value="F:structural constituent of ribosome"/>
    <property type="evidence" value="ECO:0007669"/>
    <property type="project" value="TreeGrafter"/>
</dbReference>
<dbReference type="PANTHER" id="PTHR10724">
    <property type="entry name" value="30S RIBOSOMAL PROTEIN S1"/>
    <property type="match status" value="1"/>
</dbReference>
<dbReference type="InterPro" id="IPR003029">
    <property type="entry name" value="S1_domain"/>
</dbReference>
<dbReference type="STRING" id="551459.SAMN05421796_103220"/>
<dbReference type="GO" id="GO:0003677">
    <property type="term" value="F:DNA binding"/>
    <property type="evidence" value="ECO:0007669"/>
    <property type="project" value="InterPro"/>
</dbReference>
<dbReference type="PROSITE" id="PS50126">
    <property type="entry name" value="S1"/>
    <property type="match status" value="1"/>
</dbReference>
<dbReference type="Gene3D" id="1.10.10.650">
    <property type="entry name" value="RuvA domain 2-like"/>
    <property type="match status" value="1"/>
</dbReference>
<dbReference type="Pfam" id="PF09371">
    <property type="entry name" value="Tex_N"/>
    <property type="match status" value="1"/>
</dbReference>
<dbReference type="AlphaFoldDB" id="A0A1N7LZ79"/>
<dbReference type="InterPro" id="IPR050437">
    <property type="entry name" value="Ribos_protein_bS1-like"/>
</dbReference>
<evidence type="ECO:0000256" key="1">
    <source>
        <dbReference type="ARBA" id="ARBA00022763"/>
    </source>
</evidence>
<dbReference type="RefSeq" id="WP_076451227.1">
    <property type="nucleotide sequence ID" value="NZ_FTOJ01000003.1"/>
</dbReference>
<dbReference type="Gene3D" id="1.10.150.310">
    <property type="entry name" value="Tex RuvX-like domain-like"/>
    <property type="match status" value="1"/>
</dbReference>
<dbReference type="InterPro" id="IPR023323">
    <property type="entry name" value="Tex-like_dom_sf"/>
</dbReference>
<reference evidence="5" key="2">
    <citation type="submission" date="2017-01" db="EMBL/GenBank/DDBJ databases">
        <authorList>
            <person name="Mah S.A."/>
            <person name="Swanson W.J."/>
            <person name="Moy G.W."/>
            <person name="Vacquier V.D."/>
        </authorList>
    </citation>
    <scope>NUCLEOTIDE SEQUENCE [LARGE SCALE GENOMIC DNA]</scope>
    <source>
        <strain evidence="5">DSM 21068</strain>
    </source>
</reference>
<dbReference type="InterPro" id="IPR044146">
    <property type="entry name" value="S1_Tex"/>
</dbReference>
<dbReference type="Proteomes" id="UP000186246">
    <property type="component" value="Unassembled WGS sequence"/>
</dbReference>
<dbReference type="InterPro" id="IPR003583">
    <property type="entry name" value="Hlx-hairpin-Hlx_DNA-bd_motif"/>
</dbReference>
<evidence type="ECO:0000313" key="4">
    <source>
        <dbReference type="EMBL" id="PQA94830.1"/>
    </source>
</evidence>
<accession>A0A1N7LZ79</accession>
<dbReference type="GO" id="GO:0003729">
    <property type="term" value="F:mRNA binding"/>
    <property type="evidence" value="ECO:0007669"/>
    <property type="project" value="TreeGrafter"/>
</dbReference>
<dbReference type="Pfam" id="PF00575">
    <property type="entry name" value="S1"/>
    <property type="match status" value="1"/>
</dbReference>
<dbReference type="InterPro" id="IPR032639">
    <property type="entry name" value="Tex_YqgF"/>
</dbReference>
<dbReference type="SMART" id="SM00278">
    <property type="entry name" value="HhH1"/>
    <property type="match status" value="2"/>
</dbReference>
<dbReference type="InterPro" id="IPR041692">
    <property type="entry name" value="HHH_9"/>
</dbReference>
<dbReference type="SUPFAM" id="SSF47781">
    <property type="entry name" value="RuvA domain 2-like"/>
    <property type="match status" value="2"/>
</dbReference>
<dbReference type="InterPro" id="IPR012337">
    <property type="entry name" value="RNaseH-like_sf"/>
</dbReference>
<dbReference type="FunFam" id="1.10.10.650:FF:000001">
    <property type="entry name" value="S1 RNA-binding domain 1"/>
    <property type="match status" value="1"/>
</dbReference>
<gene>
    <name evidence="4" type="ORF">B0A70_06900</name>
    <name evidence="5" type="ORF">SAMN05421796_103220</name>
</gene>
<dbReference type="SUPFAM" id="SSF50249">
    <property type="entry name" value="Nucleic acid-binding proteins"/>
    <property type="match status" value="1"/>
</dbReference>
<dbReference type="InterPro" id="IPR012340">
    <property type="entry name" value="NA-bd_OB-fold"/>
</dbReference>
<dbReference type="GO" id="GO:0006412">
    <property type="term" value="P:translation"/>
    <property type="evidence" value="ECO:0007669"/>
    <property type="project" value="TreeGrafter"/>
</dbReference>
<feature type="domain" description="S1 motif" evidence="3">
    <location>
        <begin position="637"/>
        <end position="706"/>
    </location>
</feature>
<dbReference type="CDD" id="cd05685">
    <property type="entry name" value="S1_Tex"/>
    <property type="match status" value="1"/>
</dbReference>
<sequence>MKTVNFIQKKLNISDKSINATLKLLSEDCTIPFISRYRKDATGNLDEIEIEQISKLNKQFEDIIKRKESIIKSIEEQESLSPELKQRLEDSFDIQELEDLYLPFKKRRKTKADAAKEKGLEPLAKIIMIQKDQDIKFLASKYVNDQVTSEEEALQGARDIMAEWINENMYVRKNLRRLFQRKAVVNSKLVKAKKDEDAAQKFSQYFEWEESLNKTPSHRLLAMLRAEKEGFVKINIEIDKEEALEFIKHAIIKSKNESSEQVVLAIKDSYKRLLEPAISNETLQEAKEKADKKAIEIFSENLSQLLLAPPLGEKRILAIDPGYKSGCKVVCLDEKGDLLHNETIYPHAPQNESGMAMKKIRSMVNAYNIQAISIGNGTASRETEFFIKKIAFDKPLQVFVVSEAGASVYSASKIARDEFPSFDVTVRGAISIGRRLSDPLAELVKIDAKSIGVGQYQHDVDQTQLKNELDSTVMKCVNSVGINLNTASKSLLSYVSGIGEKMAENIVNYRTENGAYENRKQLKKVPRLGEKAYQQAAAFVRITNGENPLDNSAVHPEAYKIIEKMAKDLDIKTNDLIANKEKIALIEAEKYITEEVGILGIKDIIKELEKPGLDPRKAAKVFEFDPNVKKITDLKTGMILPGIVNNITAFGCFVDLGIKESGLVHISQLKEGFVSDVNEVVKLHQHVQVRVTEVDEARKRIQLSMIL</sequence>
<dbReference type="Gene3D" id="3.30.420.140">
    <property type="entry name" value="YqgF/RNase H-like domain"/>
    <property type="match status" value="1"/>
</dbReference>
<reference evidence="6" key="3">
    <citation type="submission" date="2017-01" db="EMBL/GenBank/DDBJ databases">
        <authorList>
            <person name="Varghese N."/>
            <person name="Submissions S."/>
        </authorList>
    </citation>
    <scope>NUCLEOTIDE SEQUENCE [LARGE SCALE GENOMIC DNA]</scope>
    <source>
        <strain evidence="6">DSM 21068</strain>
    </source>
</reference>
<dbReference type="InterPro" id="IPR006641">
    <property type="entry name" value="YqgF/RNaseH-like_dom"/>
</dbReference>
<keyword evidence="7" id="KW-1185">Reference proteome</keyword>
<keyword evidence="1" id="KW-0227">DNA damage</keyword>
<evidence type="ECO:0000313" key="5">
    <source>
        <dbReference type="EMBL" id="SIS79122.1"/>
    </source>
</evidence>
<dbReference type="PANTHER" id="PTHR10724:SF10">
    <property type="entry name" value="S1 RNA-BINDING DOMAIN-CONTAINING PROTEIN 1"/>
    <property type="match status" value="1"/>
</dbReference>
<dbReference type="InterPro" id="IPR010994">
    <property type="entry name" value="RuvA_2-like"/>
</dbReference>
<dbReference type="GO" id="GO:0005737">
    <property type="term" value="C:cytoplasm"/>
    <property type="evidence" value="ECO:0007669"/>
    <property type="project" value="UniProtKB-ARBA"/>
</dbReference>
<dbReference type="SUPFAM" id="SSF158832">
    <property type="entry name" value="Tex N-terminal region-like"/>
    <property type="match status" value="1"/>
</dbReference>
<evidence type="ECO:0000313" key="6">
    <source>
        <dbReference type="Proteomes" id="UP000186246"/>
    </source>
</evidence>
<proteinExistence type="predicted"/>
<dbReference type="InterPro" id="IPR055179">
    <property type="entry name" value="Tex-like_central_region"/>
</dbReference>
<dbReference type="Pfam" id="PF16921">
    <property type="entry name" value="Tex_YqgF"/>
    <property type="match status" value="1"/>
</dbReference>
<dbReference type="Proteomes" id="UP000238314">
    <property type="component" value="Unassembled WGS sequence"/>
</dbReference>
<dbReference type="InterPro" id="IPR018974">
    <property type="entry name" value="Tex-like_N"/>
</dbReference>
<dbReference type="Pfam" id="PF12836">
    <property type="entry name" value="HHH_3"/>
    <property type="match status" value="1"/>
</dbReference>
<dbReference type="EMBL" id="FTOJ01000003">
    <property type="protein sequence ID" value="SIS79122.1"/>
    <property type="molecule type" value="Genomic_DNA"/>
</dbReference>
<dbReference type="OrthoDB" id="9804714at2"/>
<evidence type="ECO:0000256" key="2">
    <source>
        <dbReference type="ARBA" id="ARBA00023204"/>
    </source>
</evidence>
<dbReference type="FunFam" id="3.30.420.140:FF:000001">
    <property type="entry name" value="RNA-binding transcriptional accessory protein"/>
    <property type="match status" value="1"/>
</dbReference>